<name>A0AAQ4EKI3_AMBAM</name>
<dbReference type="InterPro" id="IPR000873">
    <property type="entry name" value="AMP-dep_synth/lig_dom"/>
</dbReference>
<dbReference type="SUPFAM" id="SSF56801">
    <property type="entry name" value="Acetyl-CoA synthetase-like"/>
    <property type="match status" value="1"/>
</dbReference>
<accession>A0AAQ4EKI3</accession>
<comment type="subcellular location">
    <subcellularLocation>
        <location evidence="1">Peroxisome</location>
    </subcellularLocation>
</comment>
<proteinExistence type="predicted"/>
<dbReference type="InterPro" id="IPR042099">
    <property type="entry name" value="ANL_N_sf"/>
</dbReference>
<dbReference type="PANTHER" id="PTHR24096">
    <property type="entry name" value="LONG-CHAIN-FATTY-ACID--COA LIGASE"/>
    <property type="match status" value="1"/>
</dbReference>
<dbReference type="Pfam" id="PF00501">
    <property type="entry name" value="AMP-binding"/>
    <property type="match status" value="1"/>
</dbReference>
<keyword evidence="6" id="KW-1185">Reference proteome</keyword>
<dbReference type="PANTHER" id="PTHR24096:SF422">
    <property type="entry name" value="BCDNA.GH02901"/>
    <property type="match status" value="1"/>
</dbReference>
<evidence type="ECO:0000313" key="5">
    <source>
        <dbReference type="EMBL" id="KAK8775108.1"/>
    </source>
</evidence>
<evidence type="ECO:0000256" key="1">
    <source>
        <dbReference type="ARBA" id="ARBA00004275"/>
    </source>
</evidence>
<feature type="domain" description="AMP-dependent synthetase/ligase" evidence="3">
    <location>
        <begin position="39"/>
        <end position="395"/>
    </location>
</feature>
<dbReference type="Proteomes" id="UP001321473">
    <property type="component" value="Unassembled WGS sequence"/>
</dbReference>
<evidence type="ECO:0000259" key="3">
    <source>
        <dbReference type="Pfam" id="PF00501"/>
    </source>
</evidence>
<dbReference type="AlphaFoldDB" id="A0AAQ4EKI3"/>
<dbReference type="PROSITE" id="PS00455">
    <property type="entry name" value="AMP_BINDING"/>
    <property type="match status" value="1"/>
</dbReference>
<organism evidence="5 6">
    <name type="scientific">Amblyomma americanum</name>
    <name type="common">Lone star tick</name>
    <dbReference type="NCBI Taxonomy" id="6943"/>
    <lineage>
        <taxon>Eukaryota</taxon>
        <taxon>Metazoa</taxon>
        <taxon>Ecdysozoa</taxon>
        <taxon>Arthropoda</taxon>
        <taxon>Chelicerata</taxon>
        <taxon>Arachnida</taxon>
        <taxon>Acari</taxon>
        <taxon>Parasitiformes</taxon>
        <taxon>Ixodida</taxon>
        <taxon>Ixodoidea</taxon>
        <taxon>Ixodidae</taxon>
        <taxon>Amblyomminae</taxon>
        <taxon>Amblyomma</taxon>
    </lineage>
</organism>
<dbReference type="EMBL" id="JARKHS020014525">
    <property type="protein sequence ID" value="KAK8775108.1"/>
    <property type="molecule type" value="Genomic_DNA"/>
</dbReference>
<comment type="caution">
    <text evidence="5">The sequence shown here is derived from an EMBL/GenBank/DDBJ whole genome shotgun (WGS) entry which is preliminary data.</text>
</comment>
<dbReference type="Pfam" id="PF13193">
    <property type="entry name" value="AMP-binding_C"/>
    <property type="match status" value="1"/>
</dbReference>
<protein>
    <recommendedName>
        <fullName evidence="7">Acyl-coa synthetase</fullName>
    </recommendedName>
</protein>
<evidence type="ECO:0000259" key="4">
    <source>
        <dbReference type="Pfam" id="PF13193"/>
    </source>
</evidence>
<dbReference type="Gene3D" id="3.30.300.30">
    <property type="match status" value="1"/>
</dbReference>
<keyword evidence="2" id="KW-0576">Peroxisome</keyword>
<reference evidence="5 6" key="1">
    <citation type="journal article" date="2023" name="Arcadia Sci">
        <title>De novo assembly of a long-read Amblyomma americanum tick genome.</title>
        <authorList>
            <person name="Chou S."/>
            <person name="Poskanzer K.E."/>
            <person name="Rollins M."/>
            <person name="Thuy-Boun P.S."/>
        </authorList>
    </citation>
    <scope>NUCLEOTIDE SEQUENCE [LARGE SCALE GENOMIC DNA]</scope>
    <source>
        <strain evidence="5">F_SG_1</strain>
        <tissue evidence="5">Salivary glands</tissue>
    </source>
</reference>
<dbReference type="GO" id="GO:0016405">
    <property type="term" value="F:CoA-ligase activity"/>
    <property type="evidence" value="ECO:0007669"/>
    <property type="project" value="TreeGrafter"/>
</dbReference>
<evidence type="ECO:0000256" key="2">
    <source>
        <dbReference type="ARBA" id="ARBA00023140"/>
    </source>
</evidence>
<evidence type="ECO:0008006" key="7">
    <source>
        <dbReference type="Google" id="ProtNLM"/>
    </source>
</evidence>
<dbReference type="GO" id="GO:0005777">
    <property type="term" value="C:peroxisome"/>
    <property type="evidence" value="ECO:0007669"/>
    <property type="project" value="UniProtKB-SubCell"/>
</dbReference>
<dbReference type="Gene3D" id="3.40.50.12780">
    <property type="entry name" value="N-terminal domain of ligase-like"/>
    <property type="match status" value="1"/>
</dbReference>
<evidence type="ECO:0000313" key="6">
    <source>
        <dbReference type="Proteomes" id="UP001321473"/>
    </source>
</evidence>
<feature type="domain" description="AMP-binding enzyme C-terminal" evidence="4">
    <location>
        <begin position="446"/>
        <end position="525"/>
    </location>
</feature>
<gene>
    <name evidence="5" type="ORF">V5799_031547</name>
</gene>
<dbReference type="InterPro" id="IPR020845">
    <property type="entry name" value="AMP-binding_CS"/>
</dbReference>
<dbReference type="InterPro" id="IPR025110">
    <property type="entry name" value="AMP-bd_C"/>
</dbReference>
<sequence length="544" mass="59327">MDRVVDDAPVIEDRIVKGYSPGQPIPDVDYAAYLRTLWGQFKDRTALIKADTGERYTYHELEDACSRVAGGLASLGFQPGDMAGIHCDTSLEAMVAFYGTAFAGGSMVFAKGSLTAREVNYQFKDTKPCIVFCDEENAAKAAEACKTIPSVKTLVIFGQNEGMMPFSTLRQSCPPAALPSVDPDSLLAILYSSGTTGLPKGTLLSNRNAVASLFSSRNERTKVVEQDDVLLGSAPFTHVSGLLFNNAIFAHGACLVIIASLEPSDMLPAIEKYKGTLMFQFPTFLKKLVRSPLLEKYDISSVKKIYAGGSATPSVIVEETLRKFNLEHFGQAYSMSESFGSGMISRRDCKDYESVGTATTLTEIKIVDVNTGAKLGPRQTGEIRIRSQSCVRGYLNNPEATASLYDEDGFLRSGDIGYYNERGEFYVVDRIKEMFKCMDQQVAPSEIEDMLLQHEAVKDAAVAGVPHPEFGDAPRAFVVLRKGYAASEGTAAELRALVSAKVARHKHLHGGVEFVSSIPKSDTGKSLRRDLRDAYLQRQAVRGL</sequence>
<dbReference type="InterPro" id="IPR045851">
    <property type="entry name" value="AMP-bd_C_sf"/>
</dbReference>